<protein>
    <submittedName>
        <fullName evidence="6">HAD-superhydrolase, subIA, variant 3 family protein</fullName>
    </submittedName>
</protein>
<evidence type="ECO:0000256" key="3">
    <source>
        <dbReference type="ARBA" id="ARBA00022723"/>
    </source>
</evidence>
<dbReference type="Pfam" id="PF00702">
    <property type="entry name" value="Hydrolase"/>
    <property type="match status" value="1"/>
</dbReference>
<keyword evidence="5" id="KW-0119">Carbohydrate metabolism</keyword>
<sequence length="228" mass="24466">MSIRAILFDMDGTLVDSEPLHHSAMMETLDRVGVALPDRFADDTTGMAMPAVYELLRATTALQMGYQELVDAKYASFLKRAGEILMRPGAAAAMAAARRLGLAVAVVSNSDRMLVDASLTVCGIIRPDMITVTRNDVRHGKPHPEPYLRAAWLLGVDPAECIVVEDSVPGAAAGLAAGMTVAGWPEPHRRDLVFPDGTRRLDSDDLAGFLLQLAGPHMDPDTLQAPAH</sequence>
<dbReference type="CDD" id="cd07505">
    <property type="entry name" value="HAD_BPGM-like"/>
    <property type="match status" value="1"/>
</dbReference>
<dbReference type="SFLD" id="SFLDG01135">
    <property type="entry name" value="C1.5.6:_HAD__Beta-PGM__Phospha"/>
    <property type="match status" value="1"/>
</dbReference>
<dbReference type="GO" id="GO:0046872">
    <property type="term" value="F:metal ion binding"/>
    <property type="evidence" value="ECO:0007669"/>
    <property type="project" value="UniProtKB-KW"/>
</dbReference>
<dbReference type="PANTHER" id="PTHR46193:SF18">
    <property type="entry name" value="HEXITOL PHOSPHATASE B"/>
    <property type="match status" value="1"/>
</dbReference>
<dbReference type="GO" id="GO:0016787">
    <property type="term" value="F:hydrolase activity"/>
    <property type="evidence" value="ECO:0007669"/>
    <property type="project" value="UniProtKB-KW"/>
</dbReference>
<evidence type="ECO:0000256" key="2">
    <source>
        <dbReference type="ARBA" id="ARBA00006171"/>
    </source>
</evidence>
<dbReference type="SFLD" id="SFLDS00003">
    <property type="entry name" value="Haloacid_Dehalogenase"/>
    <property type="match status" value="1"/>
</dbReference>
<dbReference type="AlphaFoldDB" id="W0V634"/>
<dbReference type="Gene3D" id="1.10.150.240">
    <property type="entry name" value="Putative phosphatase, domain 2"/>
    <property type="match status" value="1"/>
</dbReference>
<dbReference type="InterPro" id="IPR023198">
    <property type="entry name" value="PGP-like_dom2"/>
</dbReference>
<evidence type="ECO:0000256" key="1">
    <source>
        <dbReference type="ARBA" id="ARBA00001946"/>
    </source>
</evidence>
<evidence type="ECO:0000256" key="5">
    <source>
        <dbReference type="ARBA" id="ARBA00023277"/>
    </source>
</evidence>
<dbReference type="Proteomes" id="UP000027604">
    <property type="component" value="Chromosome I"/>
</dbReference>
<dbReference type="OrthoDB" id="9800058at2"/>
<dbReference type="STRING" id="1349767.GJA_2710"/>
<dbReference type="SFLD" id="SFLDG01129">
    <property type="entry name" value="C1.5:_HAD__Beta-PGM__Phosphata"/>
    <property type="match status" value="1"/>
</dbReference>
<dbReference type="PATRIC" id="fig|1349767.4.peg.4436"/>
<keyword evidence="7" id="KW-1185">Reference proteome</keyword>
<dbReference type="HOGENOM" id="CLU_045011_13_1_4"/>
<dbReference type="Gene3D" id="3.40.50.1000">
    <property type="entry name" value="HAD superfamily/HAD-like"/>
    <property type="match status" value="1"/>
</dbReference>
<gene>
    <name evidence="6" type="ORF">GJA_2710</name>
</gene>
<dbReference type="RefSeq" id="WP_081905383.1">
    <property type="nucleotide sequence ID" value="NZ_BCTH01000039.1"/>
</dbReference>
<organism evidence="6 7">
    <name type="scientific">Janthinobacterium agaricidamnosum NBRC 102515 = DSM 9628</name>
    <dbReference type="NCBI Taxonomy" id="1349767"/>
    <lineage>
        <taxon>Bacteria</taxon>
        <taxon>Pseudomonadati</taxon>
        <taxon>Pseudomonadota</taxon>
        <taxon>Betaproteobacteria</taxon>
        <taxon>Burkholderiales</taxon>
        <taxon>Oxalobacteraceae</taxon>
        <taxon>Janthinobacterium</taxon>
    </lineage>
</organism>
<accession>W0V634</accession>
<comment type="similarity">
    <text evidence="2">Belongs to the HAD-like hydrolase superfamily. CbbY/CbbZ/Gph/YieH family.</text>
</comment>
<keyword evidence="4" id="KW-0460">Magnesium</keyword>
<proteinExistence type="inferred from homology"/>
<keyword evidence="6" id="KW-0378">Hydrolase</keyword>
<dbReference type="KEGG" id="jag:GJA_2710"/>
<dbReference type="NCBIfam" id="TIGR01509">
    <property type="entry name" value="HAD-SF-IA-v3"/>
    <property type="match status" value="1"/>
</dbReference>
<dbReference type="InterPro" id="IPR051600">
    <property type="entry name" value="Beta-PGM-like"/>
</dbReference>
<reference evidence="6 7" key="1">
    <citation type="journal article" date="2015" name="Genome Announc.">
        <title>Genome Sequence of Mushroom Soft-Rot Pathogen Janthinobacterium agaricidamnosum.</title>
        <authorList>
            <person name="Graupner K."/>
            <person name="Lackner G."/>
            <person name="Hertweck C."/>
        </authorList>
    </citation>
    <scope>NUCLEOTIDE SEQUENCE [LARGE SCALE GENOMIC DNA]</scope>
    <source>
        <strain evidence="7">NBRC 102515 / DSM 9628</strain>
    </source>
</reference>
<dbReference type="InterPro" id="IPR023214">
    <property type="entry name" value="HAD_sf"/>
</dbReference>
<dbReference type="eggNOG" id="COG0637">
    <property type="taxonomic scope" value="Bacteria"/>
</dbReference>
<evidence type="ECO:0000256" key="4">
    <source>
        <dbReference type="ARBA" id="ARBA00022842"/>
    </source>
</evidence>
<name>W0V634_9BURK</name>
<evidence type="ECO:0000313" key="6">
    <source>
        <dbReference type="EMBL" id="CDG83341.1"/>
    </source>
</evidence>
<comment type="cofactor">
    <cofactor evidence="1">
        <name>Mg(2+)</name>
        <dbReference type="ChEBI" id="CHEBI:18420"/>
    </cofactor>
</comment>
<dbReference type="InterPro" id="IPR036412">
    <property type="entry name" value="HAD-like_sf"/>
</dbReference>
<keyword evidence="3" id="KW-0479">Metal-binding</keyword>
<dbReference type="PRINTS" id="PR00413">
    <property type="entry name" value="HADHALOGNASE"/>
</dbReference>
<dbReference type="PANTHER" id="PTHR46193">
    <property type="entry name" value="6-PHOSPHOGLUCONATE PHOSPHATASE"/>
    <property type="match status" value="1"/>
</dbReference>
<dbReference type="InterPro" id="IPR006439">
    <property type="entry name" value="HAD-SF_hydro_IA"/>
</dbReference>
<dbReference type="SUPFAM" id="SSF56784">
    <property type="entry name" value="HAD-like"/>
    <property type="match status" value="1"/>
</dbReference>
<dbReference type="EMBL" id="HG322949">
    <property type="protein sequence ID" value="CDG83341.1"/>
    <property type="molecule type" value="Genomic_DNA"/>
</dbReference>
<evidence type="ECO:0000313" key="7">
    <source>
        <dbReference type="Proteomes" id="UP000027604"/>
    </source>
</evidence>